<keyword evidence="2" id="KW-0012">Acyltransferase</keyword>
<dbReference type="InterPro" id="IPR047794">
    <property type="entry name" value="C45_proenzyme-like"/>
</dbReference>
<dbReference type="Gene3D" id="3.60.60.10">
    <property type="entry name" value="Penicillin V Acylase, Chain A"/>
    <property type="match status" value="1"/>
</dbReference>
<accession>A0ABV8WWN0</accession>
<dbReference type="Proteomes" id="UP001595882">
    <property type="component" value="Unassembled WGS sequence"/>
</dbReference>
<evidence type="ECO:0000313" key="3">
    <source>
        <dbReference type="Proteomes" id="UP001595882"/>
    </source>
</evidence>
<dbReference type="RefSeq" id="WP_390252665.1">
    <property type="nucleotide sequence ID" value="NZ_JBHSDT010000008.1"/>
</dbReference>
<dbReference type="InterPro" id="IPR005079">
    <property type="entry name" value="Peptidase_C45_hydrolase"/>
</dbReference>
<organism evidence="2 3">
    <name type="scientific">Gracilibacillus xinjiangensis</name>
    <dbReference type="NCBI Taxonomy" id="1193282"/>
    <lineage>
        <taxon>Bacteria</taxon>
        <taxon>Bacillati</taxon>
        <taxon>Bacillota</taxon>
        <taxon>Bacilli</taxon>
        <taxon>Bacillales</taxon>
        <taxon>Bacillaceae</taxon>
        <taxon>Gracilibacillus</taxon>
    </lineage>
</organism>
<dbReference type="PANTHER" id="PTHR34180">
    <property type="entry name" value="PEPTIDASE C45"/>
    <property type="match status" value="1"/>
</dbReference>
<dbReference type="PANTHER" id="PTHR34180:SF1">
    <property type="entry name" value="BETA-ALANYL-DOPAMINE_CARCININE HYDROLASE"/>
    <property type="match status" value="1"/>
</dbReference>
<dbReference type="SUPFAM" id="SSF56235">
    <property type="entry name" value="N-terminal nucleophile aminohydrolases (Ntn hydrolases)"/>
    <property type="match status" value="1"/>
</dbReference>
<dbReference type="InterPro" id="IPR029055">
    <property type="entry name" value="Ntn_hydrolases_N"/>
</dbReference>
<dbReference type="GO" id="GO:0016746">
    <property type="term" value="F:acyltransferase activity"/>
    <property type="evidence" value="ECO:0007669"/>
    <property type="project" value="UniProtKB-KW"/>
</dbReference>
<dbReference type="InterPro" id="IPR047801">
    <property type="entry name" value="Peptidase_C45"/>
</dbReference>
<protein>
    <submittedName>
        <fullName evidence="2">C45 family autoproteolytic acyltransferase/hydrolase</fullName>
    </submittedName>
</protein>
<dbReference type="Pfam" id="PF03417">
    <property type="entry name" value="AAT"/>
    <property type="match status" value="1"/>
</dbReference>
<name>A0ABV8WWN0_9BACI</name>
<evidence type="ECO:0000313" key="2">
    <source>
        <dbReference type="EMBL" id="MFC4404130.1"/>
    </source>
</evidence>
<feature type="domain" description="Peptidase C45 hydrolase" evidence="1">
    <location>
        <begin position="104"/>
        <end position="309"/>
    </location>
</feature>
<gene>
    <name evidence="2" type="ORF">ACFOY7_13735</name>
</gene>
<dbReference type="NCBIfam" id="NF040521">
    <property type="entry name" value="C45_proenzyme"/>
    <property type="match status" value="1"/>
</dbReference>
<dbReference type="CDD" id="cd01935">
    <property type="entry name" value="Ntn_CGH_like"/>
    <property type="match status" value="1"/>
</dbReference>
<sequence length="352" mass="40822">MKRIRANIIPFKGTHYDFGYFQGQEIKDSYIVKNRERQWKVRRPLFSINIKETKQMYQQFAPQLWDELTGLQEALQWPMEKVLLEFGGYRLRVQKSGCSIMIGNDYMIRNYDYHPKTYDGRFILYHPSDGGLATIGVSQRVTGRCDGMNEKGLILGYTFTNRKRPGDGFVCNMIGRIILEQCKNTSEAIDLLKEIPHRGSFSYILYDGNDEPTIVEASPRGVKSRVGYACTNHFELQVKENKHFLNDSKERLDKMEEKHGLDAEEAYYLLNDSDKGLFSNQYKNWAGTIHTAAYFPEELEAWFALGSNKTPAIFPFGKWLKGLDLSIDDIEGEVDTDIPFLHMEKADWFHSR</sequence>
<proteinExistence type="predicted"/>
<keyword evidence="3" id="KW-1185">Reference proteome</keyword>
<keyword evidence="2" id="KW-0808">Transferase</keyword>
<evidence type="ECO:0000259" key="1">
    <source>
        <dbReference type="Pfam" id="PF03417"/>
    </source>
</evidence>
<dbReference type="EMBL" id="JBHSDT010000008">
    <property type="protein sequence ID" value="MFC4404130.1"/>
    <property type="molecule type" value="Genomic_DNA"/>
</dbReference>
<comment type="caution">
    <text evidence="2">The sequence shown here is derived from an EMBL/GenBank/DDBJ whole genome shotgun (WGS) entry which is preliminary data.</text>
</comment>
<reference evidence="3" key="1">
    <citation type="journal article" date="2019" name="Int. J. Syst. Evol. Microbiol.">
        <title>The Global Catalogue of Microorganisms (GCM) 10K type strain sequencing project: providing services to taxonomists for standard genome sequencing and annotation.</title>
        <authorList>
            <consortium name="The Broad Institute Genomics Platform"/>
            <consortium name="The Broad Institute Genome Sequencing Center for Infectious Disease"/>
            <person name="Wu L."/>
            <person name="Ma J."/>
        </authorList>
    </citation>
    <scope>NUCLEOTIDE SEQUENCE [LARGE SCALE GENOMIC DNA]</scope>
    <source>
        <strain evidence="3">CCUG 37865</strain>
    </source>
</reference>